<proteinExistence type="predicted"/>
<protein>
    <submittedName>
        <fullName evidence="1">Uncharacterized protein</fullName>
    </submittedName>
</protein>
<evidence type="ECO:0000313" key="1">
    <source>
        <dbReference type="EMBL" id="JAH96003.1"/>
    </source>
</evidence>
<reference evidence="1" key="1">
    <citation type="submission" date="2014-11" db="EMBL/GenBank/DDBJ databases">
        <authorList>
            <person name="Amaro Gonzalez C."/>
        </authorList>
    </citation>
    <scope>NUCLEOTIDE SEQUENCE</scope>
</reference>
<dbReference type="EMBL" id="GBXM01012574">
    <property type="protein sequence ID" value="JAH96003.1"/>
    <property type="molecule type" value="Transcribed_RNA"/>
</dbReference>
<dbReference type="AlphaFoldDB" id="A0A0E9X2T7"/>
<sequence length="100" mass="11114">MSFLYITLSKMVNSFYIQTSTYSSRVYILKSEPCFKNTDMGEHTKARGEMTKVKNEVSGTSLDQSKIILTSSPWGAMLSKDSQCSQCTHSRPSVESGVEA</sequence>
<name>A0A0E9X2T7_ANGAN</name>
<accession>A0A0E9X2T7</accession>
<organism evidence="1">
    <name type="scientific">Anguilla anguilla</name>
    <name type="common">European freshwater eel</name>
    <name type="synonym">Muraena anguilla</name>
    <dbReference type="NCBI Taxonomy" id="7936"/>
    <lineage>
        <taxon>Eukaryota</taxon>
        <taxon>Metazoa</taxon>
        <taxon>Chordata</taxon>
        <taxon>Craniata</taxon>
        <taxon>Vertebrata</taxon>
        <taxon>Euteleostomi</taxon>
        <taxon>Actinopterygii</taxon>
        <taxon>Neopterygii</taxon>
        <taxon>Teleostei</taxon>
        <taxon>Anguilliformes</taxon>
        <taxon>Anguillidae</taxon>
        <taxon>Anguilla</taxon>
    </lineage>
</organism>
<reference evidence="1" key="2">
    <citation type="journal article" date="2015" name="Fish Shellfish Immunol.">
        <title>Early steps in the European eel (Anguilla anguilla)-Vibrio vulnificus interaction in the gills: Role of the RtxA13 toxin.</title>
        <authorList>
            <person name="Callol A."/>
            <person name="Pajuelo D."/>
            <person name="Ebbesson L."/>
            <person name="Teles M."/>
            <person name="MacKenzie S."/>
            <person name="Amaro C."/>
        </authorList>
    </citation>
    <scope>NUCLEOTIDE SEQUENCE</scope>
</reference>